<feature type="region of interest" description="Disordered" evidence="1">
    <location>
        <begin position="34"/>
        <end position="70"/>
    </location>
</feature>
<sequence>MMTSKLDRLVRTIAAPPSLNHLWERARKTRIFARSTRHASSHIQSGRHGRSSPFRSSSSTSSRGYVRDAAAGPTISEQRLVDYFRLLARVQKSQERSLLTSIGTLSDQADRLDGIPLDALLEYEADPAGSRRVLRTDDDRGLESLGRDDGEVPTASPSISSTDTDSQEGQQELEGRRLIGTGILSLSYIIAPIDRAVSETHRSVDRDTPSQEHEQQHVVTCTGFLVQSQASNERILVTCAHTLWQSRALLQQSHHKQSQLEEDSRDRNTACNICSGCVARDQLGNVFLVKHVLGALASADLLFFKLLLLPSPSSASSLSLQQEDLVEQNEVSLIDSFRHFFSLIDHHDSNNLKEFRTLPVSPYPLPLKSPISVPQLSPSSSSSHHIDRVCFQWEVGRVVEYKDTMGIKATPGTYDPLNTIIFDVVPRNGSSGAPIVDHQNGTVVGMVRGFQSAYDLNRPLGFGTVSERFWELFLLPGFHSPPSSTP</sequence>
<comment type="caution">
    <text evidence="2">The sequence shown here is derived from an EMBL/GenBank/DDBJ whole genome shotgun (WGS) entry which is preliminary data.</text>
</comment>
<evidence type="ECO:0008006" key="4">
    <source>
        <dbReference type="Google" id="ProtNLM"/>
    </source>
</evidence>
<dbReference type="EMBL" id="VDEP01000474">
    <property type="protein sequence ID" value="KAA1073847.1"/>
    <property type="molecule type" value="Genomic_DNA"/>
</dbReference>
<evidence type="ECO:0000313" key="2">
    <source>
        <dbReference type="EMBL" id="KAA1073847.1"/>
    </source>
</evidence>
<gene>
    <name evidence="2" type="ORF">PGTUg99_008883</name>
</gene>
<feature type="compositionally biased region" description="Low complexity" evidence="1">
    <location>
        <begin position="51"/>
        <end position="64"/>
    </location>
</feature>
<organism evidence="2 3">
    <name type="scientific">Puccinia graminis f. sp. tritici</name>
    <dbReference type="NCBI Taxonomy" id="56615"/>
    <lineage>
        <taxon>Eukaryota</taxon>
        <taxon>Fungi</taxon>
        <taxon>Dikarya</taxon>
        <taxon>Basidiomycota</taxon>
        <taxon>Pucciniomycotina</taxon>
        <taxon>Pucciniomycetes</taxon>
        <taxon>Pucciniales</taxon>
        <taxon>Pucciniaceae</taxon>
        <taxon>Puccinia</taxon>
    </lineage>
</organism>
<feature type="compositionally biased region" description="Basic residues" evidence="1">
    <location>
        <begin position="34"/>
        <end position="50"/>
    </location>
</feature>
<protein>
    <recommendedName>
        <fullName evidence="4">Serine protease</fullName>
    </recommendedName>
</protein>
<dbReference type="SUPFAM" id="SSF50494">
    <property type="entry name" value="Trypsin-like serine proteases"/>
    <property type="match status" value="1"/>
</dbReference>
<feature type="compositionally biased region" description="Polar residues" evidence="1">
    <location>
        <begin position="155"/>
        <end position="170"/>
    </location>
</feature>
<reference evidence="2 3" key="1">
    <citation type="submission" date="2019-05" db="EMBL/GenBank/DDBJ databases">
        <title>Emergence of the Ug99 lineage of the wheat stem rust pathogen through somatic hybridization.</title>
        <authorList>
            <person name="Li F."/>
            <person name="Upadhyaya N.M."/>
            <person name="Sperschneider J."/>
            <person name="Matny O."/>
            <person name="Nguyen-Phuc H."/>
            <person name="Mago R."/>
            <person name="Raley C."/>
            <person name="Miller M.E."/>
            <person name="Silverstein K.A.T."/>
            <person name="Henningsen E."/>
            <person name="Hirsch C.D."/>
            <person name="Visser B."/>
            <person name="Pretorius Z.A."/>
            <person name="Steffenson B.J."/>
            <person name="Schwessinger B."/>
            <person name="Dodds P.N."/>
            <person name="Figueroa M."/>
        </authorList>
    </citation>
    <scope>NUCLEOTIDE SEQUENCE [LARGE SCALE GENOMIC DNA]</scope>
    <source>
        <strain evidence="2 3">Ug99</strain>
    </source>
</reference>
<dbReference type="AlphaFoldDB" id="A0A5B0M9E9"/>
<evidence type="ECO:0000313" key="3">
    <source>
        <dbReference type="Proteomes" id="UP000325313"/>
    </source>
</evidence>
<feature type="compositionally biased region" description="Basic and acidic residues" evidence="1">
    <location>
        <begin position="134"/>
        <end position="150"/>
    </location>
</feature>
<evidence type="ECO:0000256" key="1">
    <source>
        <dbReference type="SAM" id="MobiDB-lite"/>
    </source>
</evidence>
<dbReference type="InterPro" id="IPR009003">
    <property type="entry name" value="Peptidase_S1_PA"/>
</dbReference>
<feature type="region of interest" description="Disordered" evidence="1">
    <location>
        <begin position="131"/>
        <end position="171"/>
    </location>
</feature>
<proteinExistence type="predicted"/>
<dbReference type="Pfam" id="PF13365">
    <property type="entry name" value="Trypsin_2"/>
    <property type="match status" value="1"/>
</dbReference>
<dbReference type="Proteomes" id="UP000325313">
    <property type="component" value="Unassembled WGS sequence"/>
</dbReference>
<accession>A0A5B0M9E9</accession>
<name>A0A5B0M9E9_PUCGR</name>